<dbReference type="GO" id="GO:0008270">
    <property type="term" value="F:zinc ion binding"/>
    <property type="evidence" value="ECO:0007669"/>
    <property type="project" value="UniProtKB-UniRule"/>
</dbReference>
<keyword evidence="4" id="KW-0479">Metal-binding</keyword>
<gene>
    <name evidence="4" type="primary">murT</name>
    <name evidence="7" type="ORF">GCM10017566_29480</name>
</gene>
<dbReference type="GO" id="GO:0009252">
    <property type="term" value="P:peptidoglycan biosynthetic process"/>
    <property type="evidence" value="ECO:0007669"/>
    <property type="project" value="UniProtKB-UniRule"/>
</dbReference>
<feature type="domain" description="Lipid II isoglutaminyl synthase (glutamine-hydrolyzing) subunit MurT C-terminal" evidence="6">
    <location>
        <begin position="314"/>
        <end position="411"/>
    </location>
</feature>
<dbReference type="InterPro" id="IPR013221">
    <property type="entry name" value="Mur_ligase_cen"/>
</dbReference>
<keyword evidence="4" id="KW-0133">Cell shape</keyword>
<evidence type="ECO:0000256" key="4">
    <source>
        <dbReference type="HAMAP-Rule" id="MF_02214"/>
    </source>
</evidence>
<protein>
    <recommendedName>
        <fullName evidence="4">Lipid II isoglutaminyl synthase (glutamine-hydrolyzing) subunit MurT</fullName>
        <ecNumber evidence="4">6.3.5.13</ecNumber>
    </recommendedName>
</protein>
<evidence type="ECO:0000259" key="6">
    <source>
        <dbReference type="Pfam" id="PF08353"/>
    </source>
</evidence>
<keyword evidence="4" id="KW-0961">Cell wall biogenesis/degradation</keyword>
<comment type="catalytic activity">
    <reaction evidence="4">
        <text>beta-D-GlcNAc-(1-&gt;4)-Mur2Ac(oyl-L-Ala-gamma-D-O-P-Glu-L-Lys-D-Ala-D-Ala)-di-trans,octa-cis-undecaprenyl diphosphate + NH4(+) = beta-D-GlcNAc-(1-&gt;4)-Mur2Ac(oyl-L-Ala-D-isoglutaminyl-L-Lys-D-Ala-D-Ala)-di-trans,octa-cis-undecaprenyl diphosphate + phosphate + H(+)</text>
        <dbReference type="Rhea" id="RHEA:57932"/>
        <dbReference type="ChEBI" id="CHEBI:15378"/>
        <dbReference type="ChEBI" id="CHEBI:28938"/>
        <dbReference type="ChEBI" id="CHEBI:43474"/>
        <dbReference type="ChEBI" id="CHEBI:62233"/>
        <dbReference type="ChEBI" id="CHEBI:143132"/>
    </reaction>
</comment>
<feature type="binding site" evidence="4">
    <location>
        <position position="212"/>
    </location>
    <ligand>
        <name>Zn(2+)</name>
        <dbReference type="ChEBI" id="CHEBI:29105"/>
    </ligand>
</feature>
<dbReference type="EC" id="6.3.5.13" evidence="4"/>
<feature type="domain" description="Mur ligase central" evidence="5">
    <location>
        <begin position="72"/>
        <end position="276"/>
    </location>
</feature>
<evidence type="ECO:0000313" key="7">
    <source>
        <dbReference type="EMBL" id="GHF54104.1"/>
    </source>
</evidence>
<comment type="caution">
    <text evidence="7">The sequence shown here is derived from an EMBL/GenBank/DDBJ whole genome shotgun (WGS) entry which is preliminary data.</text>
</comment>
<dbReference type="EMBL" id="BNAV01000003">
    <property type="protein sequence ID" value="GHF54104.1"/>
    <property type="molecule type" value="Genomic_DNA"/>
</dbReference>
<comment type="catalytic activity">
    <reaction evidence="4">
        <text>beta-D-GlcNAc-(1-&gt;4)-Mur2Ac(oyl-L-Ala-gamma-D-Glu-L-Lys-D-Ala-D-Ala)-di-trans,octa-cis-undecaprenyl diphosphate + ATP = beta-D-GlcNAc-(1-&gt;4)-Mur2Ac(oyl-L-Ala-gamma-D-O-P-Glu-L-Lys-D-Ala-D-Ala)-di-trans,octa-cis-undecaprenyl diphosphate + ADP</text>
        <dbReference type="Rhea" id="RHEA:59488"/>
        <dbReference type="ChEBI" id="CHEBI:30616"/>
        <dbReference type="ChEBI" id="CHEBI:60033"/>
        <dbReference type="ChEBI" id="CHEBI:143132"/>
        <dbReference type="ChEBI" id="CHEBI:456216"/>
    </reaction>
</comment>
<dbReference type="GO" id="GO:0004326">
    <property type="term" value="F:tetrahydrofolylpolyglutamate synthase activity"/>
    <property type="evidence" value="ECO:0007669"/>
    <property type="project" value="InterPro"/>
</dbReference>
<dbReference type="InterPro" id="IPR018109">
    <property type="entry name" value="Folylpolyglutamate_synth_CS"/>
</dbReference>
<reference evidence="7" key="2">
    <citation type="submission" date="2020-09" db="EMBL/GenBank/DDBJ databases">
        <authorList>
            <person name="Sun Q."/>
            <person name="Zhou Y."/>
        </authorList>
    </citation>
    <scope>NUCLEOTIDE SEQUENCE</scope>
    <source>
        <strain evidence="7">CGMCC 4.7679</strain>
    </source>
</reference>
<evidence type="ECO:0000256" key="2">
    <source>
        <dbReference type="ARBA" id="ARBA00022741"/>
    </source>
</evidence>
<keyword evidence="4" id="KW-0862">Zinc</keyword>
<dbReference type="PROSITE" id="PS01011">
    <property type="entry name" value="FOLYLPOLYGLU_SYNT_1"/>
    <property type="match status" value="1"/>
</dbReference>
<dbReference type="UniPathway" id="UPA00219"/>
<dbReference type="HAMAP" id="MF_02214">
    <property type="entry name" value="Lipid_II_synth_MurT"/>
    <property type="match status" value="1"/>
</dbReference>
<dbReference type="GO" id="GO:0008360">
    <property type="term" value="P:regulation of cell shape"/>
    <property type="evidence" value="ECO:0007669"/>
    <property type="project" value="UniProtKB-KW"/>
</dbReference>
<evidence type="ECO:0000256" key="3">
    <source>
        <dbReference type="ARBA" id="ARBA00022840"/>
    </source>
</evidence>
<dbReference type="Gene3D" id="3.40.1190.10">
    <property type="entry name" value="Mur-like, catalytic domain"/>
    <property type="match status" value="1"/>
</dbReference>
<feature type="active site" evidence="4">
    <location>
        <position position="347"/>
    </location>
</feature>
<dbReference type="Proteomes" id="UP000658656">
    <property type="component" value="Unassembled WGS sequence"/>
</dbReference>
<keyword evidence="1 4" id="KW-0436">Ligase</keyword>
<feature type="binding site" evidence="4">
    <location>
        <position position="215"/>
    </location>
    <ligand>
        <name>Zn(2+)</name>
        <dbReference type="ChEBI" id="CHEBI:29105"/>
    </ligand>
</feature>
<reference evidence="7" key="1">
    <citation type="journal article" date="2014" name="Int. J. Syst. Evol. Microbiol.">
        <title>Complete genome sequence of Corynebacterium casei LMG S-19264T (=DSM 44701T), isolated from a smear-ripened cheese.</title>
        <authorList>
            <consortium name="US DOE Joint Genome Institute (JGI-PGF)"/>
            <person name="Walter F."/>
            <person name="Albersmeier A."/>
            <person name="Kalinowski J."/>
            <person name="Ruckert C."/>
        </authorList>
    </citation>
    <scope>NUCLEOTIDE SEQUENCE</scope>
    <source>
        <strain evidence="7">CGMCC 4.7679</strain>
    </source>
</reference>
<name>A0A8H9MDQ2_9PSEU</name>
<dbReference type="InterPro" id="IPR043703">
    <property type="entry name" value="Lipid_II_synth_MurT"/>
</dbReference>
<organism evidence="7 8">
    <name type="scientific">Amycolatopsis bartoniae</name>
    <dbReference type="NCBI Taxonomy" id="941986"/>
    <lineage>
        <taxon>Bacteria</taxon>
        <taxon>Bacillati</taxon>
        <taxon>Actinomycetota</taxon>
        <taxon>Actinomycetes</taxon>
        <taxon>Pseudonocardiales</taxon>
        <taxon>Pseudonocardiaceae</taxon>
        <taxon>Amycolatopsis</taxon>
    </lineage>
</organism>
<keyword evidence="4" id="KW-0573">Peptidoglycan synthesis</keyword>
<dbReference type="AlphaFoldDB" id="A0A8H9MDQ2"/>
<dbReference type="InterPro" id="IPR013564">
    <property type="entry name" value="MurT_C"/>
</dbReference>
<feature type="binding site" evidence="4">
    <location>
        <position position="230"/>
    </location>
    <ligand>
        <name>Zn(2+)</name>
        <dbReference type="ChEBI" id="CHEBI:29105"/>
    </ligand>
</feature>
<dbReference type="GO" id="GO:0005524">
    <property type="term" value="F:ATP binding"/>
    <property type="evidence" value="ECO:0007669"/>
    <property type="project" value="UniProtKB-UniRule"/>
</dbReference>
<sequence length="422" mass="44107">MVATSSLPRAGERTVRTLPARTRLAVTGARLAAAVSRGFGAGDGGMIGGLVALKLDPAALRRLGHGRVVVLVTGTNGKTTTALMLSRILESRGPVALNADGANMPAGVAAALAARPDAPVAVLEVDENYVPYVAEQLRPACLVLLNLSRDQLDRTGEVRALERELRAAVSRLPETTVVANCDDPLIASVGAASERPVWVAAGQGWHADALACARCGQAVRREGADWDCVCGLARPVPGWTLDGDVLTTADGHELTLGLRLPGRANAANAAAAVAAAAQLGVTPLAAVARLRSIGDVAGRYRRTAVGAHAARLLLAKNPAGWRETLPLLDPRAPVVIAVNSREADGRDVSWLWDVPFEQLRGRPVVATGERASDLAVRLLYAEVPHTTSRDPLAALADLPPGPVELVANYTAFRNLKRRLGDG</sequence>
<proteinExistence type="inferred from homology"/>
<comment type="subunit">
    <text evidence="4">Forms a heterodimer with GatD.</text>
</comment>
<dbReference type="SUPFAM" id="SSF53623">
    <property type="entry name" value="MurD-like peptide ligases, catalytic domain"/>
    <property type="match status" value="1"/>
</dbReference>
<dbReference type="PANTHER" id="PTHR23135:SF7">
    <property type="entry name" value="LIPID II ISOGLUTAMINYL SYNTHASE (GLUTAMINE-HYDROLYZING) SUBUNIT MURT"/>
    <property type="match status" value="1"/>
</dbReference>
<comment type="catalytic activity">
    <reaction evidence="4">
        <text>beta-D-GlcNAc-(1-&gt;4)-Mur2Ac(oyl-L-Ala-gamma-D-Glu-L-Lys-D-Ala-D-Ala)-di-trans,octa-cis-undecaprenyl diphosphate + L-glutamine + ATP + H2O = beta-D-GlcNAc-(1-&gt;4)-Mur2Ac(oyl-L-Ala-D-isoglutaminyl-L-Lys-D-Ala-D-Ala)-di-trans,octa-cis-undecaprenyl diphosphate + L-glutamate + ADP + phosphate + H(+)</text>
        <dbReference type="Rhea" id="RHEA:57928"/>
        <dbReference type="ChEBI" id="CHEBI:15377"/>
        <dbReference type="ChEBI" id="CHEBI:15378"/>
        <dbReference type="ChEBI" id="CHEBI:29985"/>
        <dbReference type="ChEBI" id="CHEBI:30616"/>
        <dbReference type="ChEBI" id="CHEBI:43474"/>
        <dbReference type="ChEBI" id="CHEBI:58359"/>
        <dbReference type="ChEBI" id="CHEBI:60033"/>
        <dbReference type="ChEBI" id="CHEBI:62233"/>
        <dbReference type="ChEBI" id="CHEBI:456216"/>
        <dbReference type="EC" id="6.3.5.13"/>
    </reaction>
</comment>
<dbReference type="PANTHER" id="PTHR23135">
    <property type="entry name" value="MUR LIGASE FAMILY MEMBER"/>
    <property type="match status" value="1"/>
</dbReference>
<keyword evidence="2 4" id="KW-0547">Nucleotide-binding</keyword>
<comment type="pathway">
    <text evidence="4">Cell wall biogenesis; peptidoglycan biosynthesis.</text>
</comment>
<evidence type="ECO:0000259" key="5">
    <source>
        <dbReference type="Pfam" id="PF08245"/>
    </source>
</evidence>
<keyword evidence="8" id="KW-1185">Reference proteome</keyword>
<keyword evidence="3 4" id="KW-0067">ATP-binding</keyword>
<accession>A0A8H9MDQ2</accession>
<dbReference type="InterPro" id="IPR036565">
    <property type="entry name" value="Mur-like_cat_sf"/>
</dbReference>
<dbReference type="Pfam" id="PF08353">
    <property type="entry name" value="MurT_C"/>
    <property type="match status" value="1"/>
</dbReference>
<comment type="similarity">
    <text evidence="4">Belongs to the MurCDEF family. MurT subfamily.</text>
</comment>
<evidence type="ECO:0000256" key="1">
    <source>
        <dbReference type="ARBA" id="ARBA00022598"/>
    </source>
</evidence>
<comment type="function">
    <text evidence="4">The lipid II isoglutaminyl synthase complex catalyzes the formation of alpha-D-isoglutamine in the cell wall lipid II stem peptide. The MurT subunit catalyzes the ATP-dependent amidation of D-glutamate residue of lipid II, converting it to an isoglutamine residue.</text>
</comment>
<dbReference type="GO" id="GO:0071555">
    <property type="term" value="P:cell wall organization"/>
    <property type="evidence" value="ECO:0007669"/>
    <property type="project" value="UniProtKB-KW"/>
</dbReference>
<dbReference type="GO" id="GO:0140282">
    <property type="term" value="F:carbon-nitrogen ligase activity on lipid II"/>
    <property type="evidence" value="ECO:0007669"/>
    <property type="project" value="UniProtKB-UniRule"/>
</dbReference>
<evidence type="ECO:0000313" key="8">
    <source>
        <dbReference type="Proteomes" id="UP000658656"/>
    </source>
</evidence>
<feature type="binding site" evidence="4">
    <location>
        <position position="228"/>
    </location>
    <ligand>
        <name>Zn(2+)</name>
        <dbReference type="ChEBI" id="CHEBI:29105"/>
    </ligand>
</feature>
<dbReference type="Pfam" id="PF08245">
    <property type="entry name" value="Mur_ligase_M"/>
    <property type="match status" value="1"/>
</dbReference>